<name>A0ABR2HWI9_9EUKA</name>
<dbReference type="Proteomes" id="UP001470230">
    <property type="component" value="Unassembled WGS sequence"/>
</dbReference>
<reference evidence="1 2" key="1">
    <citation type="submission" date="2024-04" db="EMBL/GenBank/DDBJ databases">
        <title>Tritrichomonas musculus Genome.</title>
        <authorList>
            <person name="Alves-Ferreira E."/>
            <person name="Grigg M."/>
            <person name="Lorenzi H."/>
            <person name="Galac M."/>
        </authorList>
    </citation>
    <scope>NUCLEOTIDE SEQUENCE [LARGE SCALE GENOMIC DNA]</scope>
    <source>
        <strain evidence="1 2">EAF2021</strain>
    </source>
</reference>
<evidence type="ECO:0000313" key="2">
    <source>
        <dbReference type="Proteomes" id="UP001470230"/>
    </source>
</evidence>
<comment type="caution">
    <text evidence="1">The sequence shown here is derived from an EMBL/GenBank/DDBJ whole genome shotgun (WGS) entry which is preliminary data.</text>
</comment>
<protein>
    <submittedName>
        <fullName evidence="1">Uncharacterized protein</fullName>
    </submittedName>
</protein>
<feature type="non-terminal residue" evidence="1">
    <location>
        <position position="121"/>
    </location>
</feature>
<evidence type="ECO:0000313" key="1">
    <source>
        <dbReference type="EMBL" id="KAK8853677.1"/>
    </source>
</evidence>
<gene>
    <name evidence="1" type="ORF">M9Y10_017238</name>
</gene>
<dbReference type="EMBL" id="JAPFFF010000022">
    <property type="protein sequence ID" value="KAK8853677.1"/>
    <property type="molecule type" value="Genomic_DNA"/>
</dbReference>
<proteinExistence type="predicted"/>
<accession>A0ABR2HWI9</accession>
<keyword evidence="2" id="KW-1185">Reference proteome</keyword>
<organism evidence="1 2">
    <name type="scientific">Tritrichomonas musculus</name>
    <dbReference type="NCBI Taxonomy" id="1915356"/>
    <lineage>
        <taxon>Eukaryota</taxon>
        <taxon>Metamonada</taxon>
        <taxon>Parabasalia</taxon>
        <taxon>Tritrichomonadida</taxon>
        <taxon>Tritrichomonadidae</taxon>
        <taxon>Tritrichomonas</taxon>
    </lineage>
</organism>
<sequence>MTELNAIRDDYDLMLLKCNDLGVRPIPFFVTSDDINIVNKDCKHMKQLIIEQPDNILIYSDYYCDYLITPDNDDSYEKVYVWDGNHEESDYMYPYLRNSRNVDFDEVCFIHGSDTRNFLNI</sequence>